<keyword evidence="1" id="KW-0472">Membrane</keyword>
<reference evidence="2" key="1">
    <citation type="journal article" date="1995" name="Virology">
        <title>Expression and characterization of proteins produced by mRNAs spliced into the X region of the human T-cell leukemia/lymphotropic virus type II.</title>
        <authorList>
            <person name="Ciminale V."/>
            <person name="D'Agostino D.M."/>
            <person name="Zotti L."/>
            <person name="Franchini G."/>
            <person name="Felber B.K."/>
            <person name="Chieco-Bianchi L."/>
        </authorList>
    </citation>
    <scope>NUCLEOTIDE SEQUENCE</scope>
</reference>
<name>Q80821_HTLV2</name>
<keyword evidence="1" id="KW-0812">Transmembrane</keyword>
<evidence type="ECO:0000256" key="1">
    <source>
        <dbReference type="SAM" id="Phobius"/>
    </source>
</evidence>
<organismHost>
    <name type="scientific">Homo sapiens</name>
    <name type="common">Human</name>
    <dbReference type="NCBI Taxonomy" id="9606"/>
</organismHost>
<organism evidence="2">
    <name type="scientific">Human T-cell leukemia virus 2</name>
    <name type="common">HTLV-2</name>
    <dbReference type="NCBI Taxonomy" id="11909"/>
    <lineage>
        <taxon>Viruses</taxon>
        <taxon>Riboviria</taxon>
        <taxon>Pararnavirae</taxon>
        <taxon>Artverviricota</taxon>
        <taxon>Revtraviricetes</taxon>
        <taxon>Ortervirales</taxon>
        <taxon>Retroviridae</taxon>
        <taxon>Orthoretrovirinae</taxon>
        <taxon>Deltaretrovirus</taxon>
        <taxon>Deltaretrovirus priTlym2</taxon>
        <taxon>Primate T-lymphotropic virus 2</taxon>
    </lineage>
</organism>
<sequence>MPKTRRQRTRRARRNRPPTPWDLLFPFQEIHITLKQVTKPIKTQESYTLQLLMPFFPLPALLILFPQALLSAPLPLLTLLQKF</sequence>
<protein>
    <submittedName>
        <fullName evidence="2">Protein 10 xI</fullName>
    </submittedName>
</protein>
<proteinExistence type="predicted"/>
<dbReference type="EMBL" id="L41674">
    <property type="protein sequence ID" value="AAA98637.1"/>
    <property type="molecule type" value="Genomic_DNA"/>
</dbReference>
<accession>Q80821</accession>
<keyword evidence="1" id="KW-1133">Transmembrane helix</keyword>
<evidence type="ECO:0000313" key="2">
    <source>
        <dbReference type="EMBL" id="AAA98637.1"/>
    </source>
</evidence>
<feature type="transmembrane region" description="Helical" evidence="1">
    <location>
        <begin position="51"/>
        <end position="70"/>
    </location>
</feature>
<gene>
    <name evidence="2" type="primary">xI</name>
</gene>